<keyword evidence="1 9" id="KW-0540">Nuclease</keyword>
<organism evidence="11 12">
    <name type="scientific">Stygiolobus azoricus</name>
    <dbReference type="NCBI Taxonomy" id="41675"/>
    <lineage>
        <taxon>Archaea</taxon>
        <taxon>Thermoproteota</taxon>
        <taxon>Thermoprotei</taxon>
        <taxon>Sulfolobales</taxon>
        <taxon>Sulfolobaceae</taxon>
        <taxon>Stygiolobus</taxon>
    </lineage>
</organism>
<feature type="binding site" evidence="9">
    <location>
        <position position="156"/>
    </location>
    <ligand>
        <name>Mn(2+)</name>
        <dbReference type="ChEBI" id="CHEBI:29035"/>
        <label>2</label>
    </ligand>
</feature>
<feature type="binding site" evidence="9">
    <location>
        <position position="8"/>
    </location>
    <ligand>
        <name>Mn(2+)</name>
        <dbReference type="ChEBI" id="CHEBI:29035"/>
        <label>1</label>
    </ligand>
</feature>
<dbReference type="HAMAP" id="MF_02044">
    <property type="entry name" value="Mre11"/>
    <property type="match status" value="1"/>
</dbReference>
<feature type="binding site" evidence="9">
    <location>
        <position position="49"/>
    </location>
    <ligand>
        <name>Mn(2+)</name>
        <dbReference type="ChEBI" id="CHEBI:29035"/>
        <label>2</label>
    </ligand>
</feature>
<reference evidence="11 12" key="1">
    <citation type="submission" date="2019-10" db="EMBL/GenBank/DDBJ databases">
        <title>Genome Sequences from Six Type Strain Members of the Archaeal Family Sulfolobaceae: Acidianus ambivalens, Acidianus infernus, Metallosphaera prunae, Stygiolobus azoricus, Sulfolobus metallicus, and Sulfurisphaera ohwakuensis.</title>
        <authorList>
            <person name="Counts J.A."/>
            <person name="Kelly R.M."/>
        </authorList>
    </citation>
    <scope>NUCLEOTIDE SEQUENCE [LARGE SCALE GENOMIC DNA]</scope>
    <source>
        <strain evidence="11 12">FC6</strain>
    </source>
</reference>
<feature type="binding site" evidence="9">
    <location>
        <position position="189"/>
    </location>
    <ligand>
        <name>Mn(2+)</name>
        <dbReference type="ChEBI" id="CHEBI:29035"/>
        <label>1</label>
    </ligand>
</feature>
<dbReference type="GO" id="GO:0008408">
    <property type="term" value="F:3'-5' exonuclease activity"/>
    <property type="evidence" value="ECO:0007669"/>
    <property type="project" value="UniProtKB-UniRule"/>
</dbReference>
<dbReference type="GeneID" id="42799287"/>
<dbReference type="CDD" id="cd00840">
    <property type="entry name" value="MPP_Mre11_N"/>
    <property type="match status" value="1"/>
</dbReference>
<comment type="subunit">
    <text evidence="9">Homodimer. Forms a heterotetramer composed of two Mre11 subunits and two Rad50 subunits.</text>
</comment>
<evidence type="ECO:0000256" key="7">
    <source>
        <dbReference type="ARBA" id="ARBA00023204"/>
    </source>
</evidence>
<feature type="active site" description="Proton donor" evidence="9">
    <location>
        <position position="85"/>
    </location>
</feature>
<dbReference type="EMBL" id="CP045483">
    <property type="protein sequence ID" value="QGR20183.1"/>
    <property type="molecule type" value="Genomic_DNA"/>
</dbReference>
<keyword evidence="8 9" id="KW-0464">Manganese</keyword>
<comment type="similarity">
    <text evidence="9">Belongs to the MRE11/RAD32 family.</text>
</comment>
<feature type="binding site" evidence="9">
    <location>
        <position position="10"/>
    </location>
    <ligand>
        <name>Mn(2+)</name>
        <dbReference type="ChEBI" id="CHEBI:29035"/>
        <label>1</label>
    </ligand>
</feature>
<gene>
    <name evidence="9" type="primary">mre11</name>
    <name evidence="11" type="ORF">D1868_09415</name>
</gene>
<keyword evidence="2 9" id="KW-0479">Metal-binding</keyword>
<dbReference type="GO" id="GO:0006302">
    <property type="term" value="P:double-strand break repair"/>
    <property type="evidence" value="ECO:0007669"/>
    <property type="project" value="UniProtKB-UniRule"/>
</dbReference>
<evidence type="ECO:0000256" key="4">
    <source>
        <dbReference type="ARBA" id="ARBA00022763"/>
    </source>
</evidence>
<evidence type="ECO:0000256" key="8">
    <source>
        <dbReference type="ARBA" id="ARBA00023211"/>
    </source>
</evidence>
<keyword evidence="4 9" id="KW-0227">DNA damage</keyword>
<evidence type="ECO:0000256" key="9">
    <source>
        <dbReference type="HAMAP-Rule" id="MF_02044"/>
    </source>
</evidence>
<dbReference type="InterPro" id="IPR050535">
    <property type="entry name" value="DNA_Repair-Maintenance_Comp"/>
</dbReference>
<evidence type="ECO:0000256" key="5">
    <source>
        <dbReference type="ARBA" id="ARBA00022801"/>
    </source>
</evidence>
<dbReference type="EC" id="3.1.-.-" evidence="9"/>
<keyword evidence="5 9" id="KW-0378">Hydrolase</keyword>
<evidence type="ECO:0000313" key="12">
    <source>
        <dbReference type="Proteomes" id="UP000423396"/>
    </source>
</evidence>
<dbReference type="KEGG" id="sazo:D1868_09415"/>
<feature type="binding site" evidence="9">
    <location>
        <position position="187"/>
    </location>
    <ligand>
        <name>Mn(2+)</name>
        <dbReference type="ChEBI" id="CHEBI:29035"/>
        <label>2</label>
    </ligand>
</feature>
<evidence type="ECO:0000256" key="2">
    <source>
        <dbReference type="ARBA" id="ARBA00022723"/>
    </source>
</evidence>
<dbReference type="InterPro" id="IPR053459">
    <property type="entry name" value="DSB_Repair_Mre11/Rad50"/>
</dbReference>
<dbReference type="GO" id="GO:0000403">
    <property type="term" value="F:Y-form DNA binding"/>
    <property type="evidence" value="ECO:0007669"/>
    <property type="project" value="UniProtKB-UniRule"/>
</dbReference>
<dbReference type="AlphaFoldDB" id="A0A650CQY6"/>
<dbReference type="SUPFAM" id="SSF56300">
    <property type="entry name" value="Metallo-dependent phosphatases"/>
    <property type="match status" value="1"/>
</dbReference>
<dbReference type="InterPro" id="IPR041796">
    <property type="entry name" value="Mre11_N"/>
</dbReference>
<dbReference type="GO" id="GO:0045027">
    <property type="term" value="F:DNA end binding"/>
    <property type="evidence" value="ECO:0007669"/>
    <property type="project" value="UniProtKB-UniRule"/>
</dbReference>
<protein>
    <recommendedName>
        <fullName evidence="9">DNA double-strand break repair protein Mre11</fullName>
        <ecNumber evidence="9">3.1.-.-</ecNumber>
    </recommendedName>
</protein>
<dbReference type="InterPro" id="IPR029052">
    <property type="entry name" value="Metallo-depent_PP-like"/>
</dbReference>
<dbReference type="Gene3D" id="3.60.21.10">
    <property type="match status" value="1"/>
</dbReference>
<dbReference type="GO" id="GO:0004519">
    <property type="term" value="F:endonuclease activity"/>
    <property type="evidence" value="ECO:0007669"/>
    <property type="project" value="UniProtKB-UniRule"/>
</dbReference>
<feature type="binding site" evidence="9">
    <location>
        <position position="84"/>
    </location>
    <ligand>
        <name>Mn(2+)</name>
        <dbReference type="ChEBI" id="CHEBI:29035"/>
        <label>2</label>
    </ligand>
</feature>
<keyword evidence="7 9" id="KW-0234">DNA repair</keyword>
<dbReference type="InterPro" id="IPR032885">
    <property type="entry name" value="Mre11_archaea-type"/>
</dbReference>
<evidence type="ECO:0000313" key="11">
    <source>
        <dbReference type="EMBL" id="QGR20183.1"/>
    </source>
</evidence>
<feature type="binding site" evidence="9">
    <location>
        <position position="49"/>
    </location>
    <ligand>
        <name>Mn(2+)</name>
        <dbReference type="ChEBI" id="CHEBI:29035"/>
        <label>1</label>
    </ligand>
</feature>
<dbReference type="InterPro" id="IPR004843">
    <property type="entry name" value="Calcineurin-like_PHP"/>
</dbReference>
<name>A0A650CQY6_9CREN</name>
<evidence type="ECO:0000256" key="3">
    <source>
        <dbReference type="ARBA" id="ARBA00022759"/>
    </source>
</evidence>
<evidence type="ECO:0000259" key="10">
    <source>
        <dbReference type="Pfam" id="PF00149"/>
    </source>
</evidence>
<proteinExistence type="inferred from homology"/>
<dbReference type="PANTHER" id="PTHR30337">
    <property type="entry name" value="COMPONENT OF ATP-DEPENDENT DSDNA EXONUCLEASE"/>
    <property type="match status" value="1"/>
</dbReference>
<accession>A0A650CQY6</accession>
<dbReference type="NCBIfam" id="NF041031">
    <property type="entry name" value="Mre11_Sulfo"/>
    <property type="match status" value="1"/>
</dbReference>
<sequence length="380" mass="43539">MRILHVSDTHLGKRQYDKDFREEDIYDTFRQIIDISIKERVNAVIHTGDFFDKNEPPNKAMLVALRELKRLKEKEIPLIAIAGDHDSPKRGSNIFPQRILEEEGLLILLDHQKNYYKLNDVEIFGISHVPLTGANALKEKLEKMKPSSRKSILMLHQGVNPLLPYQYSYQLEVSDLPKGFGIITIGHFHDRIKHVLDGGTLIEIAGSPDIISVAELEGYQKNKKGVTVIDYSTSEPSIHYINTDIRPQLEVTINTDNLEKDVKSLVIKLTSLINEYKKKPILHIILEGTPRKKSEIVSKLRELSKVSEYYRIAKDNTSYIDETKNNPKVSPTSSLDEMIMEYLVKVAKYTESNAKLVLSILKEENEDEVYKLLRKFAGLD</sequence>
<keyword evidence="12" id="KW-1185">Reference proteome</keyword>
<evidence type="ECO:0000256" key="1">
    <source>
        <dbReference type="ARBA" id="ARBA00022722"/>
    </source>
</evidence>
<dbReference type="Pfam" id="PF00149">
    <property type="entry name" value="Metallophos"/>
    <property type="match status" value="1"/>
</dbReference>
<comment type="cofactor">
    <cofactor evidence="9">
        <name>Mn(2+)</name>
        <dbReference type="ChEBI" id="CHEBI:29035"/>
    </cofactor>
    <text evidence="9">Binds 2 manganese ions per subunit.</text>
</comment>
<feature type="domain" description="Calcineurin-like phosphoesterase" evidence="10">
    <location>
        <begin position="1"/>
        <end position="189"/>
    </location>
</feature>
<comment type="function">
    <text evidence="9">Part of the Rad50/Mre11 complex, which is involved in the early steps of DNA double-strand break (DSB) repair. The complex may facilitate opening of the processed DNA ends to aid in the recruitment of HerA and NurA. Mre11 binds to DSB ends and has both double-stranded 3'-5' exonuclease activity and single-stranded endonuclease activity.</text>
</comment>
<evidence type="ECO:0000256" key="6">
    <source>
        <dbReference type="ARBA" id="ARBA00022839"/>
    </source>
</evidence>
<dbReference type="PANTHER" id="PTHR30337:SF0">
    <property type="entry name" value="NUCLEASE SBCCD SUBUNIT D"/>
    <property type="match status" value="1"/>
</dbReference>
<dbReference type="Proteomes" id="UP000423396">
    <property type="component" value="Chromosome"/>
</dbReference>
<dbReference type="RefSeq" id="WP_156007632.1">
    <property type="nucleotide sequence ID" value="NZ_CP045483.1"/>
</dbReference>
<dbReference type="OrthoDB" id="11638at2157"/>
<keyword evidence="6 9" id="KW-0269">Exonuclease</keyword>
<dbReference type="GO" id="GO:0030145">
    <property type="term" value="F:manganese ion binding"/>
    <property type="evidence" value="ECO:0007669"/>
    <property type="project" value="UniProtKB-UniRule"/>
</dbReference>
<comment type="activity regulation">
    <text evidence="9">Nuclease activity is regulated by Rad50.</text>
</comment>
<keyword evidence="3 9" id="KW-0255">Endonuclease</keyword>